<evidence type="ECO:0008006" key="5">
    <source>
        <dbReference type="Google" id="ProtNLM"/>
    </source>
</evidence>
<dbReference type="RefSeq" id="WP_147391605.1">
    <property type="nucleotide sequence ID" value="NZ_QQXK01000010.1"/>
</dbReference>
<dbReference type="SUPFAM" id="SSF56349">
    <property type="entry name" value="DNA breaking-rejoining enzymes"/>
    <property type="match status" value="1"/>
</dbReference>
<protein>
    <recommendedName>
        <fullName evidence="5">Tyr recombinase domain-containing protein</fullName>
    </recommendedName>
</protein>
<keyword evidence="4" id="KW-1185">Reference proteome</keyword>
<proteinExistence type="predicted"/>
<keyword evidence="2" id="KW-0233">DNA recombination</keyword>
<organism evidence="3 4">
    <name type="scientific">Galactobacter valiniphilus</name>
    <dbReference type="NCBI Taxonomy" id="2676122"/>
    <lineage>
        <taxon>Bacteria</taxon>
        <taxon>Bacillati</taxon>
        <taxon>Actinomycetota</taxon>
        <taxon>Actinomycetes</taxon>
        <taxon>Micrococcales</taxon>
        <taxon>Micrococcaceae</taxon>
        <taxon>Galactobacter</taxon>
    </lineage>
</organism>
<dbReference type="Gene3D" id="1.10.150.130">
    <property type="match status" value="1"/>
</dbReference>
<reference evidence="3 4" key="1">
    <citation type="submission" date="2018-07" db="EMBL/GenBank/DDBJ databases">
        <title>Arthrobacter sp. nov., isolated from raw cow's milk with high bacterial count.</title>
        <authorList>
            <person name="Hahne J."/>
            <person name="Isele D."/>
            <person name="Lipski A."/>
        </authorList>
    </citation>
    <scope>NUCLEOTIDE SEQUENCE [LARGE SCALE GENOMIC DNA]</scope>
    <source>
        <strain evidence="3 4">JZ R-35</strain>
    </source>
</reference>
<evidence type="ECO:0000256" key="1">
    <source>
        <dbReference type="ARBA" id="ARBA00023125"/>
    </source>
</evidence>
<dbReference type="InterPro" id="IPR013762">
    <property type="entry name" value="Integrase-like_cat_sf"/>
</dbReference>
<dbReference type="GO" id="GO:0015074">
    <property type="term" value="P:DNA integration"/>
    <property type="evidence" value="ECO:0007669"/>
    <property type="project" value="InterPro"/>
</dbReference>
<keyword evidence="1" id="KW-0238">DNA-binding</keyword>
<dbReference type="GO" id="GO:0006310">
    <property type="term" value="P:DNA recombination"/>
    <property type="evidence" value="ECO:0007669"/>
    <property type="project" value="UniProtKB-KW"/>
</dbReference>
<gene>
    <name evidence="3" type="ORF">DWB68_06280</name>
</gene>
<comment type="caution">
    <text evidence="3">The sequence shown here is derived from an EMBL/GenBank/DDBJ whole genome shotgun (WGS) entry which is preliminary data.</text>
</comment>
<evidence type="ECO:0000313" key="3">
    <source>
        <dbReference type="EMBL" id="RII42554.1"/>
    </source>
</evidence>
<dbReference type="AlphaFoldDB" id="A0A399JBG0"/>
<dbReference type="EMBL" id="QQXK01000010">
    <property type="protein sequence ID" value="RII42554.1"/>
    <property type="molecule type" value="Genomic_DNA"/>
</dbReference>
<evidence type="ECO:0000313" key="4">
    <source>
        <dbReference type="Proteomes" id="UP000265419"/>
    </source>
</evidence>
<sequence>MSTPDPRARVHRADRIRPGGVGEPKIIKKAERTTPSGRTALRFTASCSYRALSDGAESTRPRVVTRSADTERAALRAAEDAAREAAGLRRTVVGTWESGQAATVADVWTAYLERRGQLLGQGTRDHYTRAWKNWLSPFIGHVPVGDLRQKDLRDVLDRILQGVPAPGSPIKVRARHKVGGAGAADTARAVLLALERQARDTGVRLSGEWGVPPTDAGAVLGKGATRKRAPVALDSLQLAALTAKTDAWAERESKMAPAKYRWLWPALIRVAALTGARPGEILGMQRADIRVASQEPLRLIVVSAGRVAVEGEPAIPTYSPFNKTHSSGQPYVLTVEASEVLARYLDESKHSRSNFLFHPFNRRRHDFLDPRNLAAPLQGRYVRGSAYNTRSSGILGMELPSDDPLSQVQLPAKLSLKMLRKTAATAAYAAGGVEAARAQLRHGAGTGTAQRHYIDPSLDALAPIIDTQVVAEWQAQRLEAMYERYEPEA</sequence>
<evidence type="ECO:0000256" key="2">
    <source>
        <dbReference type="ARBA" id="ARBA00023172"/>
    </source>
</evidence>
<dbReference type="InterPro" id="IPR011010">
    <property type="entry name" value="DNA_brk_join_enz"/>
</dbReference>
<dbReference type="GO" id="GO:0003677">
    <property type="term" value="F:DNA binding"/>
    <property type="evidence" value="ECO:0007669"/>
    <property type="project" value="UniProtKB-KW"/>
</dbReference>
<name>A0A399JBG0_9MICC</name>
<accession>A0A399JBG0</accession>
<dbReference type="Gene3D" id="1.10.443.10">
    <property type="entry name" value="Intergrase catalytic core"/>
    <property type="match status" value="1"/>
</dbReference>
<dbReference type="InterPro" id="IPR010998">
    <property type="entry name" value="Integrase_recombinase_N"/>
</dbReference>
<dbReference type="Proteomes" id="UP000265419">
    <property type="component" value="Unassembled WGS sequence"/>
</dbReference>